<proteinExistence type="predicted"/>
<dbReference type="GO" id="GO:0004842">
    <property type="term" value="F:ubiquitin-protein transferase activity"/>
    <property type="evidence" value="ECO:0007669"/>
    <property type="project" value="InterPro"/>
</dbReference>
<dbReference type="EMBL" id="BDGG01000002">
    <property type="protein sequence ID" value="GAU92391.1"/>
    <property type="molecule type" value="Genomic_DNA"/>
</dbReference>
<dbReference type="SUPFAM" id="SSF56204">
    <property type="entry name" value="Hect, E3 ligase catalytic domain"/>
    <property type="match status" value="1"/>
</dbReference>
<accession>A0A1D1USE7</accession>
<comment type="caution">
    <text evidence="1">The sequence shown here is derived from an EMBL/GenBank/DDBJ whole genome shotgun (WGS) entry which is preliminary data.</text>
</comment>
<dbReference type="Proteomes" id="UP000186922">
    <property type="component" value="Unassembled WGS sequence"/>
</dbReference>
<keyword evidence="2" id="KW-1185">Reference proteome</keyword>
<dbReference type="InterPro" id="IPR035983">
    <property type="entry name" value="Hect_E3_ubiquitin_ligase"/>
</dbReference>
<dbReference type="AlphaFoldDB" id="A0A1D1USE7"/>
<evidence type="ECO:0000313" key="2">
    <source>
        <dbReference type="Proteomes" id="UP000186922"/>
    </source>
</evidence>
<organism evidence="1 2">
    <name type="scientific">Ramazzottius varieornatus</name>
    <name type="common">Water bear</name>
    <name type="synonym">Tardigrade</name>
    <dbReference type="NCBI Taxonomy" id="947166"/>
    <lineage>
        <taxon>Eukaryota</taxon>
        <taxon>Metazoa</taxon>
        <taxon>Ecdysozoa</taxon>
        <taxon>Tardigrada</taxon>
        <taxon>Eutardigrada</taxon>
        <taxon>Parachela</taxon>
        <taxon>Hypsibioidea</taxon>
        <taxon>Ramazzottiidae</taxon>
        <taxon>Ramazzottius</taxon>
    </lineage>
</organism>
<reference evidence="1 2" key="1">
    <citation type="journal article" date="2016" name="Nat. Commun.">
        <title>Extremotolerant tardigrade genome and improved radiotolerance of human cultured cells by tardigrade-unique protein.</title>
        <authorList>
            <person name="Hashimoto T."/>
            <person name="Horikawa D.D."/>
            <person name="Saito Y."/>
            <person name="Kuwahara H."/>
            <person name="Kozuka-Hata H."/>
            <person name="Shin-I T."/>
            <person name="Minakuchi Y."/>
            <person name="Ohishi K."/>
            <person name="Motoyama A."/>
            <person name="Aizu T."/>
            <person name="Enomoto A."/>
            <person name="Kondo K."/>
            <person name="Tanaka S."/>
            <person name="Hara Y."/>
            <person name="Koshikawa S."/>
            <person name="Sagara H."/>
            <person name="Miura T."/>
            <person name="Yokobori S."/>
            <person name="Miyagawa K."/>
            <person name="Suzuki Y."/>
            <person name="Kubo T."/>
            <person name="Oyama M."/>
            <person name="Kohara Y."/>
            <person name="Fujiyama A."/>
            <person name="Arakawa K."/>
            <person name="Katayama T."/>
            <person name="Toyoda A."/>
            <person name="Kunieda T."/>
        </authorList>
    </citation>
    <scope>NUCLEOTIDE SEQUENCE [LARGE SCALE GENOMIC DNA]</scope>
    <source>
        <strain evidence="1 2">YOKOZUNA-1</strain>
    </source>
</reference>
<sequence>MQLWEQVLLTHDGLGPFFDGDVRKSVAIPTSFARAEFYVAVGKLLCLCVVHDGAFPCDLARSVFRYLVGEKLVEEEVGLFDPHSAVVIDLLIKEDKVFTELEESLHSIVVTSEEFLREVVAPPLNSRKEIIAYSFFKRYIHLEERADKTLPKSATSGPLLTLNAQYNNTEHKEFSKDLERSIGLCGKTFTDS</sequence>
<evidence type="ECO:0000313" key="1">
    <source>
        <dbReference type="EMBL" id="GAU92391.1"/>
    </source>
</evidence>
<protein>
    <recommendedName>
        <fullName evidence="3">HECT domain-containing protein</fullName>
    </recommendedName>
</protein>
<evidence type="ECO:0008006" key="3">
    <source>
        <dbReference type="Google" id="ProtNLM"/>
    </source>
</evidence>
<gene>
    <name evidence="1" type="primary">RvY_04476-1</name>
    <name evidence="1" type="synonym">RvY_04476.1</name>
    <name evidence="1" type="ORF">RvY_04476</name>
</gene>
<name>A0A1D1USE7_RAMVA</name>